<protein>
    <submittedName>
        <fullName evidence="1">Uncharacterized protein</fullName>
    </submittedName>
</protein>
<gene>
    <name evidence="1" type="ORF">PAXINDRAFT_34322</name>
</gene>
<evidence type="ECO:0000313" key="1">
    <source>
        <dbReference type="EMBL" id="KIJ10586.1"/>
    </source>
</evidence>
<dbReference type="Proteomes" id="UP000053647">
    <property type="component" value="Unassembled WGS sequence"/>
</dbReference>
<sequence length="78" mass="8541">SSVLVAEETAQSMRIPISLFATSTGRIIDTHGLLDCGAGANLIDHHFVLKNRLPRTRLAKPLKPRNVDGTENVTIKYT</sequence>
<organism evidence="1 2">
    <name type="scientific">Paxillus involutus ATCC 200175</name>
    <dbReference type="NCBI Taxonomy" id="664439"/>
    <lineage>
        <taxon>Eukaryota</taxon>
        <taxon>Fungi</taxon>
        <taxon>Dikarya</taxon>
        <taxon>Basidiomycota</taxon>
        <taxon>Agaricomycotina</taxon>
        <taxon>Agaricomycetes</taxon>
        <taxon>Agaricomycetidae</taxon>
        <taxon>Boletales</taxon>
        <taxon>Paxilineae</taxon>
        <taxon>Paxillaceae</taxon>
        <taxon>Paxillus</taxon>
    </lineage>
</organism>
<accession>A0A0C9TTQ9</accession>
<dbReference type="EMBL" id="KN819402">
    <property type="protein sequence ID" value="KIJ10586.1"/>
    <property type="molecule type" value="Genomic_DNA"/>
</dbReference>
<name>A0A0C9TTQ9_PAXIN</name>
<feature type="non-terminal residue" evidence="1">
    <location>
        <position position="1"/>
    </location>
</feature>
<dbReference type="OrthoDB" id="10377833at2759"/>
<reference evidence="2" key="2">
    <citation type="submission" date="2015-01" db="EMBL/GenBank/DDBJ databases">
        <title>Evolutionary Origins and Diversification of the Mycorrhizal Mutualists.</title>
        <authorList>
            <consortium name="DOE Joint Genome Institute"/>
            <consortium name="Mycorrhizal Genomics Consortium"/>
            <person name="Kohler A."/>
            <person name="Kuo A."/>
            <person name="Nagy L.G."/>
            <person name="Floudas D."/>
            <person name="Copeland A."/>
            <person name="Barry K.W."/>
            <person name="Cichocki N."/>
            <person name="Veneault-Fourrey C."/>
            <person name="LaButti K."/>
            <person name="Lindquist E.A."/>
            <person name="Lipzen A."/>
            <person name="Lundell T."/>
            <person name="Morin E."/>
            <person name="Murat C."/>
            <person name="Riley R."/>
            <person name="Ohm R."/>
            <person name="Sun H."/>
            <person name="Tunlid A."/>
            <person name="Henrissat B."/>
            <person name="Grigoriev I.V."/>
            <person name="Hibbett D.S."/>
            <person name="Martin F."/>
        </authorList>
    </citation>
    <scope>NUCLEOTIDE SEQUENCE [LARGE SCALE GENOMIC DNA]</scope>
    <source>
        <strain evidence="2">ATCC 200175</strain>
    </source>
</reference>
<dbReference type="AlphaFoldDB" id="A0A0C9TTQ9"/>
<proteinExistence type="predicted"/>
<keyword evidence="2" id="KW-1185">Reference proteome</keyword>
<dbReference type="HOGENOM" id="CLU_2628611_0_0_1"/>
<reference evidence="1 2" key="1">
    <citation type="submission" date="2014-06" db="EMBL/GenBank/DDBJ databases">
        <authorList>
            <consortium name="DOE Joint Genome Institute"/>
            <person name="Kuo A."/>
            <person name="Kohler A."/>
            <person name="Nagy L.G."/>
            <person name="Floudas D."/>
            <person name="Copeland A."/>
            <person name="Barry K.W."/>
            <person name="Cichocki N."/>
            <person name="Veneault-Fourrey C."/>
            <person name="LaButti K."/>
            <person name="Lindquist E.A."/>
            <person name="Lipzen A."/>
            <person name="Lundell T."/>
            <person name="Morin E."/>
            <person name="Murat C."/>
            <person name="Sun H."/>
            <person name="Tunlid A."/>
            <person name="Henrissat B."/>
            <person name="Grigoriev I.V."/>
            <person name="Hibbett D.S."/>
            <person name="Martin F."/>
            <person name="Nordberg H.P."/>
            <person name="Cantor M.N."/>
            <person name="Hua S.X."/>
        </authorList>
    </citation>
    <scope>NUCLEOTIDE SEQUENCE [LARGE SCALE GENOMIC DNA]</scope>
    <source>
        <strain evidence="1 2">ATCC 200175</strain>
    </source>
</reference>
<evidence type="ECO:0000313" key="2">
    <source>
        <dbReference type="Proteomes" id="UP000053647"/>
    </source>
</evidence>
<feature type="non-terminal residue" evidence="1">
    <location>
        <position position="78"/>
    </location>
</feature>